<dbReference type="SMART" id="SM00733">
    <property type="entry name" value="Mterf"/>
    <property type="match status" value="5"/>
</dbReference>
<sequence length="412" mass="46694">MKFCTVYARDVVFYCAISSASAAVMLPSVVRRRRLLPYFRPCFLGCLFSSSSIANTAAAGRSTAELLALSEYLVKSCGLSDAEALRASKSLVHFGATKKADVVLDFLKLHGFDGSHIKKLVQIYPRCLRCNVEDNLAPKFQSFREMGFSETDLVDIILFHDSVLPKLKVWEGLVGSRERLVKHIKKTWFFGYSIEKTVQPNLNFFRDECGIPEERISRVARQNPKFPVRSLDSLRALVVRAENLGVPRQSAMFMWALYALSNVSKERVEARVKLMMSFGWSESEFSNAVRKMPTFLSISQEALRRKMEFLTEEVGYKPSCIADQPLILGYNLEKKLIPRFRDMELLKSKGLWTAKCKLISLAALPDKKVMEKFVMPYKEKVPELLEIFGLAAEKGLILAWESSPNKLRGATL</sequence>
<evidence type="ECO:0000256" key="3">
    <source>
        <dbReference type="ARBA" id="ARBA00022946"/>
    </source>
</evidence>
<dbReference type="OrthoDB" id="641315at2759"/>
<organism evidence="5 6">
    <name type="scientific">Musa troglodytarum</name>
    <name type="common">fe'i banana</name>
    <dbReference type="NCBI Taxonomy" id="320322"/>
    <lineage>
        <taxon>Eukaryota</taxon>
        <taxon>Viridiplantae</taxon>
        <taxon>Streptophyta</taxon>
        <taxon>Embryophyta</taxon>
        <taxon>Tracheophyta</taxon>
        <taxon>Spermatophyta</taxon>
        <taxon>Magnoliopsida</taxon>
        <taxon>Liliopsida</taxon>
        <taxon>Zingiberales</taxon>
        <taxon>Musaceae</taxon>
        <taxon>Musa</taxon>
    </lineage>
</organism>
<proteinExistence type="inferred from homology"/>
<evidence type="ECO:0000313" key="6">
    <source>
        <dbReference type="Proteomes" id="UP001055439"/>
    </source>
</evidence>
<dbReference type="EMBL" id="CP097511">
    <property type="protein sequence ID" value="URE44685.1"/>
    <property type="molecule type" value="Genomic_DNA"/>
</dbReference>
<dbReference type="InterPro" id="IPR038538">
    <property type="entry name" value="MTERF_sf"/>
</dbReference>
<name>A0A9E7I2W1_9LILI</name>
<dbReference type="GO" id="GO:0003676">
    <property type="term" value="F:nucleic acid binding"/>
    <property type="evidence" value="ECO:0007669"/>
    <property type="project" value="InterPro"/>
</dbReference>
<dbReference type="AlphaFoldDB" id="A0A9E7I2W1"/>
<comment type="similarity">
    <text evidence="1">Belongs to the mTERF family.</text>
</comment>
<dbReference type="PANTHER" id="PTHR13068">
    <property type="entry name" value="CGI-12 PROTEIN-RELATED"/>
    <property type="match status" value="1"/>
</dbReference>
<dbReference type="GO" id="GO:0006353">
    <property type="term" value="P:DNA-templated transcription termination"/>
    <property type="evidence" value="ECO:0007669"/>
    <property type="project" value="UniProtKB-KW"/>
</dbReference>
<dbReference type="Gene3D" id="1.25.70.10">
    <property type="entry name" value="Transcription termination factor 3, mitochondrial"/>
    <property type="match status" value="1"/>
</dbReference>
<gene>
    <name evidence="5" type="ORF">MUK42_25161</name>
</gene>
<dbReference type="FunFam" id="1.25.70.10:FF:000001">
    <property type="entry name" value="Mitochondrial transcription termination factor-like"/>
    <property type="match status" value="1"/>
</dbReference>
<accession>A0A9E7I2W1</accession>
<dbReference type="PANTHER" id="PTHR13068:SF242">
    <property type="entry name" value="OS04G0637500 PROTEIN"/>
    <property type="match status" value="1"/>
</dbReference>
<feature type="transmembrane region" description="Helical" evidence="4">
    <location>
        <begin position="6"/>
        <end position="30"/>
    </location>
</feature>
<dbReference type="InterPro" id="IPR003690">
    <property type="entry name" value="MTERF"/>
</dbReference>
<reference evidence="5" key="1">
    <citation type="submission" date="2022-05" db="EMBL/GenBank/DDBJ databases">
        <title>The Musa troglodytarum L. genome provides insights into the mechanism of non-climacteric behaviour and enrichment of carotenoids.</title>
        <authorList>
            <person name="Wang J."/>
        </authorList>
    </citation>
    <scope>NUCLEOTIDE SEQUENCE</scope>
    <source>
        <tissue evidence="5">Leaf</tissue>
    </source>
</reference>
<keyword evidence="2" id="KW-0804">Transcription</keyword>
<keyword evidence="4" id="KW-0472">Membrane</keyword>
<evidence type="ECO:0000256" key="1">
    <source>
        <dbReference type="ARBA" id="ARBA00007692"/>
    </source>
</evidence>
<evidence type="ECO:0000313" key="5">
    <source>
        <dbReference type="EMBL" id="URE44685.1"/>
    </source>
</evidence>
<keyword evidence="2" id="KW-0806">Transcription termination</keyword>
<keyword evidence="6" id="KW-1185">Reference proteome</keyword>
<keyword evidence="4" id="KW-1133">Transmembrane helix</keyword>
<dbReference type="Proteomes" id="UP001055439">
    <property type="component" value="Chromosome 9"/>
</dbReference>
<evidence type="ECO:0000256" key="4">
    <source>
        <dbReference type="SAM" id="Phobius"/>
    </source>
</evidence>
<protein>
    <submittedName>
        <fullName evidence="5">mTERF family protein</fullName>
    </submittedName>
</protein>
<keyword evidence="4" id="KW-0812">Transmembrane</keyword>
<dbReference type="Pfam" id="PF02536">
    <property type="entry name" value="mTERF"/>
    <property type="match status" value="2"/>
</dbReference>
<keyword evidence="3" id="KW-0809">Transit peptide</keyword>
<keyword evidence="2" id="KW-0805">Transcription regulation</keyword>
<evidence type="ECO:0000256" key="2">
    <source>
        <dbReference type="ARBA" id="ARBA00022472"/>
    </source>
</evidence>